<dbReference type="EMBL" id="CP017141">
    <property type="protein sequence ID" value="AOM79343.1"/>
    <property type="molecule type" value="Genomic_DNA"/>
</dbReference>
<dbReference type="InterPro" id="IPR013766">
    <property type="entry name" value="Thioredoxin_domain"/>
</dbReference>
<dbReference type="InterPro" id="IPR050553">
    <property type="entry name" value="Thioredoxin_ResA/DsbE_sf"/>
</dbReference>
<dbReference type="PANTHER" id="PTHR42852">
    <property type="entry name" value="THIOL:DISULFIDE INTERCHANGE PROTEIN DSBE"/>
    <property type="match status" value="1"/>
</dbReference>
<dbReference type="SUPFAM" id="SSF52833">
    <property type="entry name" value="Thioredoxin-like"/>
    <property type="match status" value="1"/>
</dbReference>
<evidence type="ECO:0000256" key="1">
    <source>
        <dbReference type="ARBA" id="ARBA00004196"/>
    </source>
</evidence>
<evidence type="ECO:0000313" key="6">
    <source>
        <dbReference type="EMBL" id="AOM79343.1"/>
    </source>
</evidence>
<dbReference type="CDD" id="cd02966">
    <property type="entry name" value="TlpA_like_family"/>
    <property type="match status" value="1"/>
</dbReference>
<dbReference type="Pfam" id="PF00578">
    <property type="entry name" value="AhpC-TSA"/>
    <property type="match status" value="1"/>
</dbReference>
<dbReference type="PANTHER" id="PTHR42852:SF6">
    <property type="entry name" value="THIOL:DISULFIDE INTERCHANGE PROTEIN DSBE"/>
    <property type="match status" value="1"/>
</dbReference>
<keyword evidence="4" id="KW-0676">Redox-active center</keyword>
<dbReference type="InterPro" id="IPR017937">
    <property type="entry name" value="Thioredoxin_CS"/>
</dbReference>
<evidence type="ECO:0000256" key="4">
    <source>
        <dbReference type="ARBA" id="ARBA00023284"/>
    </source>
</evidence>
<dbReference type="GO" id="GO:0030313">
    <property type="term" value="C:cell envelope"/>
    <property type="evidence" value="ECO:0007669"/>
    <property type="project" value="UniProtKB-SubCell"/>
</dbReference>
<dbReference type="PROSITE" id="PS00194">
    <property type="entry name" value="THIOREDOXIN_1"/>
    <property type="match status" value="1"/>
</dbReference>
<organism evidence="6 7">
    <name type="scientific">Pedobacter steynii</name>
    <dbReference type="NCBI Taxonomy" id="430522"/>
    <lineage>
        <taxon>Bacteria</taxon>
        <taxon>Pseudomonadati</taxon>
        <taxon>Bacteroidota</taxon>
        <taxon>Sphingobacteriia</taxon>
        <taxon>Sphingobacteriales</taxon>
        <taxon>Sphingobacteriaceae</taxon>
        <taxon>Pedobacter</taxon>
    </lineage>
</organism>
<dbReference type="InterPro" id="IPR025380">
    <property type="entry name" value="DUF4369"/>
</dbReference>
<evidence type="ECO:0000313" key="7">
    <source>
        <dbReference type="Proteomes" id="UP000094313"/>
    </source>
</evidence>
<accession>A0A1D7QL62</accession>
<reference evidence="6 7" key="1">
    <citation type="submission" date="2016-08" db="EMBL/GenBank/DDBJ databases">
        <authorList>
            <person name="Seilhamer J.J."/>
        </authorList>
    </citation>
    <scope>NUCLEOTIDE SEQUENCE [LARGE SCALE GENOMIC DNA]</scope>
    <source>
        <strain evidence="6 7">DX4</strain>
    </source>
</reference>
<dbReference type="GO" id="GO:0016491">
    <property type="term" value="F:oxidoreductase activity"/>
    <property type="evidence" value="ECO:0007669"/>
    <property type="project" value="InterPro"/>
</dbReference>
<sequence length="330" mass="36364">MVASLMTTSVVAQISFNIKGKVAPGISATRVALGYGEDGSEHDTVSIVNGLFEFKGKARRSALVVLDLISPQAAGSSENEEGPVAFFYLDQGVTSVEFDKDGKSKITGGKEQKIYAEYSSRKQDPKNFGMDTEEDIAKLIKKYPDSYVGFDKLSYHSVRMKPKNVQQVFGSLSKRIKNTVDGIEFRKTLDIALRFDIGKPSVDFSLPDTSGKAISLASFKGTYVLLDFWASWCGPCRATHPELKKTYSKFKDKNFRILAVSLDRQKSPWLKAIEEDQLTWALVLDASGDVARNYGIKQIPQSLLLDPDGKIVGRNLKGEALDAALSKLLK</sequence>
<keyword evidence="7" id="KW-1185">Reference proteome</keyword>
<dbReference type="GO" id="GO:0017004">
    <property type="term" value="P:cytochrome complex assembly"/>
    <property type="evidence" value="ECO:0007669"/>
    <property type="project" value="UniProtKB-KW"/>
</dbReference>
<comment type="subcellular location">
    <subcellularLocation>
        <location evidence="1">Cell envelope</location>
    </subcellularLocation>
</comment>
<dbReference type="InterPro" id="IPR000866">
    <property type="entry name" value="AhpC/TSA"/>
</dbReference>
<gene>
    <name evidence="6" type="ORF">BFS30_20525</name>
</gene>
<keyword evidence="3" id="KW-1015">Disulfide bond</keyword>
<dbReference type="Gene3D" id="3.40.30.10">
    <property type="entry name" value="Glutaredoxin"/>
    <property type="match status" value="1"/>
</dbReference>
<proteinExistence type="predicted"/>
<evidence type="ECO:0000259" key="5">
    <source>
        <dbReference type="PROSITE" id="PS51352"/>
    </source>
</evidence>
<dbReference type="Pfam" id="PF14289">
    <property type="entry name" value="DUF4369"/>
    <property type="match status" value="1"/>
</dbReference>
<feature type="domain" description="Thioredoxin" evidence="5">
    <location>
        <begin position="195"/>
        <end position="330"/>
    </location>
</feature>
<evidence type="ECO:0000256" key="2">
    <source>
        <dbReference type="ARBA" id="ARBA00022748"/>
    </source>
</evidence>
<name>A0A1D7QL62_9SPHI</name>
<dbReference type="Proteomes" id="UP000094313">
    <property type="component" value="Chromosome"/>
</dbReference>
<dbReference type="InterPro" id="IPR036249">
    <property type="entry name" value="Thioredoxin-like_sf"/>
</dbReference>
<dbReference type="AlphaFoldDB" id="A0A1D7QL62"/>
<dbReference type="PROSITE" id="PS51352">
    <property type="entry name" value="THIOREDOXIN_2"/>
    <property type="match status" value="1"/>
</dbReference>
<dbReference type="GO" id="GO:0016209">
    <property type="term" value="F:antioxidant activity"/>
    <property type="evidence" value="ECO:0007669"/>
    <property type="project" value="InterPro"/>
</dbReference>
<protein>
    <recommendedName>
        <fullName evidence="5">Thioredoxin domain-containing protein</fullName>
    </recommendedName>
</protein>
<dbReference type="KEGG" id="psty:BFS30_20525"/>
<evidence type="ECO:0000256" key="3">
    <source>
        <dbReference type="ARBA" id="ARBA00023157"/>
    </source>
</evidence>
<keyword evidence="2" id="KW-0201">Cytochrome c-type biogenesis</keyword>